<dbReference type="Gene3D" id="3.40.50.720">
    <property type="entry name" value="NAD(P)-binding Rossmann-like Domain"/>
    <property type="match status" value="1"/>
</dbReference>
<dbReference type="EMBL" id="GL698477">
    <property type="protein sequence ID" value="EFY92180.1"/>
    <property type="molecule type" value="Genomic_DNA"/>
</dbReference>
<gene>
    <name evidence="3" type="ORF">MAC_01781</name>
</gene>
<keyword evidence="2" id="KW-0560">Oxidoreductase</keyword>
<name>E9DVY3_METAQ</name>
<dbReference type="RefSeq" id="XP_007808121.1">
    <property type="nucleotide sequence ID" value="XM_007809930.1"/>
</dbReference>
<dbReference type="GeneID" id="19246092"/>
<dbReference type="InterPro" id="IPR002347">
    <property type="entry name" value="SDR_fam"/>
</dbReference>
<dbReference type="HOGENOM" id="CLU_1586873_0_0_1"/>
<keyword evidence="4" id="KW-1185">Reference proteome</keyword>
<comment type="similarity">
    <text evidence="1">Belongs to the short-chain dehydrogenases/reductases (SDR) family.</text>
</comment>
<dbReference type="eggNOG" id="KOG0725">
    <property type="taxonomic scope" value="Eukaryota"/>
</dbReference>
<dbReference type="SUPFAM" id="SSF51735">
    <property type="entry name" value="NAD(P)-binding Rossmann-fold domains"/>
    <property type="match status" value="1"/>
</dbReference>
<dbReference type="Proteomes" id="UP000002499">
    <property type="component" value="Unassembled WGS sequence"/>
</dbReference>
<dbReference type="Pfam" id="PF13561">
    <property type="entry name" value="adh_short_C2"/>
    <property type="match status" value="1"/>
</dbReference>
<evidence type="ECO:0000313" key="4">
    <source>
        <dbReference type="Proteomes" id="UP000002499"/>
    </source>
</evidence>
<dbReference type="PANTHER" id="PTHR42760">
    <property type="entry name" value="SHORT-CHAIN DEHYDROGENASES/REDUCTASES FAMILY MEMBER"/>
    <property type="match status" value="1"/>
</dbReference>
<evidence type="ECO:0000256" key="1">
    <source>
        <dbReference type="ARBA" id="ARBA00006484"/>
    </source>
</evidence>
<evidence type="ECO:0000313" key="3">
    <source>
        <dbReference type="EMBL" id="EFY92180.1"/>
    </source>
</evidence>
<dbReference type="KEGG" id="maw:19246092"/>
<sequence length="168" mass="18176">MLLNASRPYLEKTSGSIIVVSSSAGFETRFDAAGSPYTTFKHAQATLAKDYARKLGPLGIRINSVIPGPIEAPGKVLPDGSRRPSRIQMLRETNPEFAQGLLDAVPLRRFGTAEEVANVVVFLASSLAGYVLWCECLCGWSNDNILVKPSCRSETNPARIVPQSNVRA</sequence>
<organism evidence="4">
    <name type="scientific">Metarhizium acridum (strain CQMa 102)</name>
    <dbReference type="NCBI Taxonomy" id="655827"/>
    <lineage>
        <taxon>Eukaryota</taxon>
        <taxon>Fungi</taxon>
        <taxon>Dikarya</taxon>
        <taxon>Ascomycota</taxon>
        <taxon>Pezizomycotina</taxon>
        <taxon>Sordariomycetes</taxon>
        <taxon>Hypocreomycetidae</taxon>
        <taxon>Hypocreales</taxon>
        <taxon>Clavicipitaceae</taxon>
        <taxon>Metarhizium</taxon>
    </lineage>
</organism>
<evidence type="ECO:0000256" key="2">
    <source>
        <dbReference type="ARBA" id="ARBA00023002"/>
    </source>
</evidence>
<accession>E9DVY3</accession>
<proteinExistence type="inferred from homology"/>
<dbReference type="PRINTS" id="PR00081">
    <property type="entry name" value="GDHRDH"/>
</dbReference>
<protein>
    <submittedName>
        <fullName evidence="3">Tropinone reductase, putative</fullName>
    </submittedName>
</protein>
<dbReference type="PANTHER" id="PTHR42760:SF133">
    <property type="entry name" value="3-OXOACYL-[ACYL-CARRIER-PROTEIN] REDUCTASE"/>
    <property type="match status" value="1"/>
</dbReference>
<dbReference type="InterPro" id="IPR036291">
    <property type="entry name" value="NAD(P)-bd_dom_sf"/>
</dbReference>
<dbReference type="OrthoDB" id="414540at2759"/>
<dbReference type="AlphaFoldDB" id="E9DVY3"/>
<dbReference type="GO" id="GO:0016616">
    <property type="term" value="F:oxidoreductase activity, acting on the CH-OH group of donors, NAD or NADP as acceptor"/>
    <property type="evidence" value="ECO:0007669"/>
    <property type="project" value="TreeGrafter"/>
</dbReference>
<reference evidence="3 4" key="1">
    <citation type="journal article" date="2011" name="PLoS Genet.">
        <title>Genome sequencing and comparative transcriptomics of the model entomopathogenic fungi Metarhizium anisopliae and M. acridum.</title>
        <authorList>
            <person name="Gao Q."/>
            <person name="Jin K."/>
            <person name="Ying S.H."/>
            <person name="Zhang Y."/>
            <person name="Xiao G."/>
            <person name="Shang Y."/>
            <person name="Duan Z."/>
            <person name="Hu X."/>
            <person name="Xie X.Q."/>
            <person name="Zhou G."/>
            <person name="Peng G."/>
            <person name="Luo Z."/>
            <person name="Huang W."/>
            <person name="Wang B."/>
            <person name="Fang W."/>
            <person name="Wang S."/>
            <person name="Zhong Y."/>
            <person name="Ma L.J."/>
            <person name="St Leger R.J."/>
            <person name="Zhao G.P."/>
            <person name="Pei Y."/>
            <person name="Feng M.G."/>
            <person name="Xia Y."/>
            <person name="Wang C."/>
        </authorList>
    </citation>
    <scope>NUCLEOTIDE SEQUENCE [LARGE SCALE GENOMIC DNA]</scope>
    <source>
        <strain evidence="3 4">CQMa 102</strain>
    </source>
</reference>
<dbReference type="InParanoid" id="E9DVY3"/>